<keyword evidence="2" id="KW-1185">Reference proteome</keyword>
<organism evidence="1 2">
    <name type="scientific">Parelaphostrongylus tenuis</name>
    <name type="common">Meningeal worm</name>
    <dbReference type="NCBI Taxonomy" id="148309"/>
    <lineage>
        <taxon>Eukaryota</taxon>
        <taxon>Metazoa</taxon>
        <taxon>Ecdysozoa</taxon>
        <taxon>Nematoda</taxon>
        <taxon>Chromadorea</taxon>
        <taxon>Rhabditida</taxon>
        <taxon>Rhabditina</taxon>
        <taxon>Rhabditomorpha</taxon>
        <taxon>Strongyloidea</taxon>
        <taxon>Metastrongylidae</taxon>
        <taxon>Parelaphostrongylus</taxon>
    </lineage>
</organism>
<dbReference type="AlphaFoldDB" id="A0AAD5WGU9"/>
<proteinExistence type="predicted"/>
<reference evidence="1" key="1">
    <citation type="submission" date="2021-06" db="EMBL/GenBank/DDBJ databases">
        <title>Parelaphostrongylus tenuis whole genome reference sequence.</title>
        <authorList>
            <person name="Garwood T.J."/>
            <person name="Larsen P.A."/>
            <person name="Fountain-Jones N.M."/>
            <person name="Garbe J.R."/>
            <person name="Macchietto M.G."/>
            <person name="Kania S.A."/>
            <person name="Gerhold R.W."/>
            <person name="Richards J.E."/>
            <person name="Wolf T.M."/>
        </authorList>
    </citation>
    <scope>NUCLEOTIDE SEQUENCE</scope>
    <source>
        <strain evidence="1">MNPRO001-30</strain>
        <tissue evidence="1">Meninges</tissue>
    </source>
</reference>
<evidence type="ECO:0000313" key="1">
    <source>
        <dbReference type="EMBL" id="KAJ1369904.1"/>
    </source>
</evidence>
<dbReference type="Proteomes" id="UP001196413">
    <property type="component" value="Unassembled WGS sequence"/>
</dbReference>
<comment type="caution">
    <text evidence="1">The sequence shown here is derived from an EMBL/GenBank/DDBJ whole genome shotgun (WGS) entry which is preliminary data.</text>
</comment>
<evidence type="ECO:0000313" key="2">
    <source>
        <dbReference type="Proteomes" id="UP001196413"/>
    </source>
</evidence>
<protein>
    <submittedName>
        <fullName evidence="1">Uncharacterized protein</fullName>
    </submittedName>
</protein>
<sequence length="105" mass="12045">MIADLACRRCCIWIRRYSQSNHSTIDSRRELFSKSQQKSAVAKTMGCSHFPPYVMAFASPENAVDPDQRKLEINAATVYQQVLRDVLEPWSTRRFSGDGFTVQQN</sequence>
<accession>A0AAD5WGU9</accession>
<dbReference type="EMBL" id="JAHQIW010006697">
    <property type="protein sequence ID" value="KAJ1369904.1"/>
    <property type="molecule type" value="Genomic_DNA"/>
</dbReference>
<name>A0AAD5WGU9_PARTN</name>
<gene>
    <name evidence="1" type="ORF">KIN20_031494</name>
</gene>